<feature type="compositionally biased region" description="Polar residues" evidence="1">
    <location>
        <begin position="106"/>
        <end position="120"/>
    </location>
</feature>
<feature type="compositionally biased region" description="Polar residues" evidence="1">
    <location>
        <begin position="7"/>
        <end position="17"/>
    </location>
</feature>
<proteinExistence type="predicted"/>
<sequence>MDVDQPDSAQHFSTNEPRANAQAGPSSLPDVPAIFLPPPGQLHIPSCIIPVADIFFLILFTILSVFSPGPLRRKPLFDSTQDLITRFQLLPSYDKYVRPHVHPSGNGAQHSTQTPANASVSMPGPHHTVPTPGAVDKGKGREIPTVTPHTPLGAPTPTGADGGDGDDGEEDGGKGDRKQKNSYKHLIKEIPGKHSMKKDDYLQNIMLVPPKQKIQITKFDPRTQREAFAVSLEGLKGTLSPLLTCRLQWNINALVAESAQAREDRKRRKELKKLAKAQAQAAQAGIPLPAPLATASTTSSAPTPTTAATPGFRQPQTPASMGAGTPRPQGPGPGPPVHAGQVGMPAQGLPRAGTPVPRPGSRGKKRELEEDGPNAVPSNGAVAVGFSAGGVKRAPPGNGGVKSGMPRPAKRMRTDANPHSMGLQSAPQQQPTPQGPFYVTTAIHLIHDKTSYNFTTNANRRHTDHFTYSQPL</sequence>
<comment type="caution">
    <text evidence="2">The sequence shown here is derived from an EMBL/GenBank/DDBJ whole genome shotgun (WGS) entry which is preliminary data.</text>
</comment>
<dbReference type="EMBL" id="SGPK01000419">
    <property type="protein sequence ID" value="THH03736.1"/>
    <property type="molecule type" value="Genomic_DNA"/>
</dbReference>
<dbReference type="Proteomes" id="UP000308199">
    <property type="component" value="Unassembled WGS sequence"/>
</dbReference>
<feature type="region of interest" description="Disordered" evidence="1">
    <location>
        <begin position="285"/>
        <end position="433"/>
    </location>
</feature>
<evidence type="ECO:0000313" key="2">
    <source>
        <dbReference type="EMBL" id="THH03736.1"/>
    </source>
</evidence>
<evidence type="ECO:0000313" key="3">
    <source>
        <dbReference type="Proteomes" id="UP000308199"/>
    </source>
</evidence>
<keyword evidence="3" id="KW-1185">Reference proteome</keyword>
<reference evidence="2 3" key="1">
    <citation type="submission" date="2019-02" db="EMBL/GenBank/DDBJ databases">
        <title>Genome sequencing of the rare red list fungi Phellinidium pouzarii.</title>
        <authorList>
            <person name="Buettner E."/>
            <person name="Kellner H."/>
        </authorList>
    </citation>
    <scope>NUCLEOTIDE SEQUENCE [LARGE SCALE GENOMIC DNA]</scope>
    <source>
        <strain evidence="2 3">DSM 108285</strain>
    </source>
</reference>
<evidence type="ECO:0000256" key="1">
    <source>
        <dbReference type="SAM" id="MobiDB-lite"/>
    </source>
</evidence>
<feature type="compositionally biased region" description="Polar residues" evidence="1">
    <location>
        <begin position="422"/>
        <end position="432"/>
    </location>
</feature>
<dbReference type="AlphaFoldDB" id="A0A4S4KXW7"/>
<dbReference type="OrthoDB" id="2160599at2759"/>
<organism evidence="2 3">
    <name type="scientific">Phellinidium pouzarii</name>
    <dbReference type="NCBI Taxonomy" id="167371"/>
    <lineage>
        <taxon>Eukaryota</taxon>
        <taxon>Fungi</taxon>
        <taxon>Dikarya</taxon>
        <taxon>Basidiomycota</taxon>
        <taxon>Agaricomycotina</taxon>
        <taxon>Agaricomycetes</taxon>
        <taxon>Hymenochaetales</taxon>
        <taxon>Hymenochaetaceae</taxon>
        <taxon>Phellinidium</taxon>
    </lineage>
</organism>
<feature type="region of interest" description="Disordered" evidence="1">
    <location>
        <begin position="100"/>
        <end position="183"/>
    </location>
</feature>
<feature type="compositionally biased region" description="Low complexity" evidence="1">
    <location>
        <begin position="285"/>
        <end position="310"/>
    </location>
</feature>
<feature type="region of interest" description="Disordered" evidence="1">
    <location>
        <begin position="1"/>
        <end position="26"/>
    </location>
</feature>
<accession>A0A4S4KXW7</accession>
<protein>
    <submittedName>
        <fullName evidence="2">Uncharacterized protein</fullName>
    </submittedName>
</protein>
<gene>
    <name evidence="2" type="ORF">EW145_g6044</name>
</gene>
<name>A0A4S4KXW7_9AGAM</name>
<feature type="compositionally biased region" description="Low complexity" evidence="1">
    <location>
        <begin position="380"/>
        <end position="391"/>
    </location>
</feature>